<reference evidence="1 2" key="1">
    <citation type="submission" date="2018-06" db="EMBL/GenBank/DDBJ databases">
        <title>Comparative genomics reveals the genomic features of Rhizophagus irregularis, R. cerebriforme, R. diaphanum and Gigaspora rosea, and their symbiotic lifestyle signature.</title>
        <authorList>
            <person name="Morin E."/>
            <person name="San Clemente H."/>
            <person name="Chen E.C.H."/>
            <person name="De La Providencia I."/>
            <person name="Hainaut M."/>
            <person name="Kuo A."/>
            <person name="Kohler A."/>
            <person name="Murat C."/>
            <person name="Tang N."/>
            <person name="Roy S."/>
            <person name="Loubradou J."/>
            <person name="Henrissat B."/>
            <person name="Grigoriev I.V."/>
            <person name="Corradi N."/>
            <person name="Roux C."/>
            <person name="Martin F.M."/>
        </authorList>
    </citation>
    <scope>NUCLEOTIDE SEQUENCE [LARGE SCALE GENOMIC DNA]</scope>
    <source>
        <strain evidence="1 2">DAOM 227022</strain>
    </source>
</reference>
<keyword evidence="2" id="KW-1185">Reference proteome</keyword>
<organism evidence="1 2">
    <name type="scientific">Glomus cerebriforme</name>
    <dbReference type="NCBI Taxonomy" id="658196"/>
    <lineage>
        <taxon>Eukaryota</taxon>
        <taxon>Fungi</taxon>
        <taxon>Fungi incertae sedis</taxon>
        <taxon>Mucoromycota</taxon>
        <taxon>Glomeromycotina</taxon>
        <taxon>Glomeromycetes</taxon>
        <taxon>Glomerales</taxon>
        <taxon>Glomeraceae</taxon>
        <taxon>Glomus</taxon>
    </lineage>
</organism>
<evidence type="ECO:0000313" key="1">
    <source>
        <dbReference type="EMBL" id="RIA95120.1"/>
    </source>
</evidence>
<name>A0A397TA27_9GLOM</name>
<gene>
    <name evidence="1" type="ORF">C1645_758229</name>
</gene>
<dbReference type="EMBL" id="QKYT01000067">
    <property type="protein sequence ID" value="RIA95120.1"/>
    <property type="molecule type" value="Genomic_DNA"/>
</dbReference>
<dbReference type="AlphaFoldDB" id="A0A397TA27"/>
<accession>A0A397TA27</accession>
<sequence length="198" mass="22444">MSYNYHLQNNNAYNSESIDNRFNRFNNQLPTNVTHMGQSSNDFYNNVDASCSNTDYFSVTDDNIIPPSHPNTSITTDNFVNNEYLSSSHAPQYTNYNVDQNLVQNPSQTIQNMSSPSFLNSCQTNEIFRFEIPGFKIFIVPTSPTSPTPSSPIVNLNNNMQNQDLNYFDSSSSNIVTDDSKTQFQLDSNGSFIDFNNF</sequence>
<proteinExistence type="predicted"/>
<dbReference type="Proteomes" id="UP000265703">
    <property type="component" value="Unassembled WGS sequence"/>
</dbReference>
<protein>
    <submittedName>
        <fullName evidence="1">Uncharacterized protein</fullName>
    </submittedName>
</protein>
<evidence type="ECO:0000313" key="2">
    <source>
        <dbReference type="Proteomes" id="UP000265703"/>
    </source>
</evidence>
<comment type="caution">
    <text evidence="1">The sequence shown here is derived from an EMBL/GenBank/DDBJ whole genome shotgun (WGS) entry which is preliminary data.</text>
</comment>